<evidence type="ECO:0000313" key="15">
    <source>
        <dbReference type="Proteomes" id="UP000176631"/>
    </source>
</evidence>
<dbReference type="Pfam" id="PF18075">
    <property type="entry name" value="FtsX_ECD"/>
    <property type="match status" value="1"/>
</dbReference>
<dbReference type="Proteomes" id="UP000176631">
    <property type="component" value="Unassembled WGS sequence"/>
</dbReference>
<dbReference type="InterPro" id="IPR040690">
    <property type="entry name" value="FtsX_ECD"/>
</dbReference>
<keyword evidence="7 11" id="KW-1133">Transmembrane helix</keyword>
<evidence type="ECO:0000256" key="10">
    <source>
        <dbReference type="PIRNR" id="PIRNR003097"/>
    </source>
</evidence>
<name>A0A1G1W5I7_9BACT</name>
<proteinExistence type="inferred from homology"/>
<gene>
    <name evidence="14" type="ORF">A2172_03045</name>
</gene>
<evidence type="ECO:0000259" key="12">
    <source>
        <dbReference type="Pfam" id="PF02687"/>
    </source>
</evidence>
<dbReference type="PANTHER" id="PTHR47755">
    <property type="entry name" value="CELL DIVISION PROTEIN FTSX"/>
    <property type="match status" value="1"/>
</dbReference>
<dbReference type="EMBL" id="MHCP01000030">
    <property type="protein sequence ID" value="OGY22891.1"/>
    <property type="molecule type" value="Genomic_DNA"/>
</dbReference>
<feature type="transmembrane region" description="Helical" evidence="11">
    <location>
        <begin position="168"/>
        <end position="195"/>
    </location>
</feature>
<evidence type="ECO:0000313" key="14">
    <source>
        <dbReference type="EMBL" id="OGY22891.1"/>
    </source>
</evidence>
<evidence type="ECO:0000256" key="5">
    <source>
        <dbReference type="ARBA" id="ARBA00022618"/>
    </source>
</evidence>
<evidence type="ECO:0000256" key="2">
    <source>
        <dbReference type="ARBA" id="ARBA00007379"/>
    </source>
</evidence>
<feature type="transmembrane region" description="Helical" evidence="11">
    <location>
        <begin position="263"/>
        <end position="286"/>
    </location>
</feature>
<evidence type="ECO:0000256" key="3">
    <source>
        <dbReference type="ARBA" id="ARBA00021907"/>
    </source>
</evidence>
<evidence type="ECO:0000256" key="4">
    <source>
        <dbReference type="ARBA" id="ARBA00022475"/>
    </source>
</evidence>
<evidence type="ECO:0000256" key="6">
    <source>
        <dbReference type="ARBA" id="ARBA00022692"/>
    </source>
</evidence>
<evidence type="ECO:0000256" key="7">
    <source>
        <dbReference type="ARBA" id="ARBA00022989"/>
    </source>
</evidence>
<sequence>MIKFPRLIKVAIQRIFRNPSNALAAVLVMFSAFFICGAFVLVTVASGALLHYFESRPEVTAFLKDNTTGDQVKKIQQTLSDSGVVSKTKYVSKEEALRIYKERNKNEPLLTQFVTSDILPASIEVSTYKLADLSKVAEVLKKESSVEEVVFEKDIVNTLTKWSNTIRLVGIGVVIFLLLTSFLITLIVIGLNISIHKDEIEIMRLVGATSWYIRTPFILEGVFYGVFSGLVAAMLLFSFFLWASPTLHRTFAGIDILPSAPLIFIYLLLGEFLIGATIGIIGSFVATRKYLSS</sequence>
<accession>A0A1G1W5I7</accession>
<dbReference type="GO" id="GO:0005886">
    <property type="term" value="C:plasma membrane"/>
    <property type="evidence" value="ECO:0007669"/>
    <property type="project" value="UniProtKB-SubCell"/>
</dbReference>
<keyword evidence="6 11" id="KW-0812">Transmembrane</keyword>
<dbReference type="Pfam" id="PF02687">
    <property type="entry name" value="FtsX"/>
    <property type="match status" value="1"/>
</dbReference>
<comment type="caution">
    <text evidence="14">The sequence shown here is derived from an EMBL/GenBank/DDBJ whole genome shotgun (WGS) entry which is preliminary data.</text>
</comment>
<dbReference type="PANTHER" id="PTHR47755:SF1">
    <property type="entry name" value="CELL DIVISION PROTEIN FTSX"/>
    <property type="match status" value="1"/>
</dbReference>
<protein>
    <recommendedName>
        <fullName evidence="3 10">Cell division protein FtsX</fullName>
    </recommendedName>
</protein>
<comment type="similarity">
    <text evidence="2 10">Belongs to the ABC-4 integral membrane protein family. FtsX subfamily.</text>
</comment>
<dbReference type="STRING" id="1802593.A2172_03045"/>
<dbReference type="AlphaFoldDB" id="A0A1G1W5I7"/>
<dbReference type="InterPro" id="IPR003838">
    <property type="entry name" value="ABC3_permease_C"/>
</dbReference>
<organism evidence="14 15">
    <name type="scientific">Candidatus Woykebacteria bacterium RBG_13_40_15</name>
    <dbReference type="NCBI Taxonomy" id="1802593"/>
    <lineage>
        <taxon>Bacteria</taxon>
        <taxon>Candidatus Woykeibacteriota</taxon>
    </lineage>
</organism>
<comment type="subcellular location">
    <subcellularLocation>
        <location evidence="1">Cell membrane</location>
        <topology evidence="1">Multi-pass membrane protein</topology>
    </subcellularLocation>
</comment>
<dbReference type="InterPro" id="IPR004513">
    <property type="entry name" value="FtsX"/>
</dbReference>
<feature type="transmembrane region" description="Helical" evidence="11">
    <location>
        <begin position="222"/>
        <end position="243"/>
    </location>
</feature>
<evidence type="ECO:0000256" key="1">
    <source>
        <dbReference type="ARBA" id="ARBA00004651"/>
    </source>
</evidence>
<dbReference type="PIRSF" id="PIRSF003097">
    <property type="entry name" value="FtsX"/>
    <property type="match status" value="1"/>
</dbReference>
<feature type="domain" description="ABC3 transporter permease C-terminal" evidence="12">
    <location>
        <begin position="173"/>
        <end position="289"/>
    </location>
</feature>
<keyword evidence="8 10" id="KW-0472">Membrane</keyword>
<evidence type="ECO:0000256" key="9">
    <source>
        <dbReference type="ARBA" id="ARBA00023306"/>
    </source>
</evidence>
<evidence type="ECO:0000259" key="13">
    <source>
        <dbReference type="Pfam" id="PF18075"/>
    </source>
</evidence>
<keyword evidence="4 10" id="KW-1003">Cell membrane</keyword>
<keyword evidence="5 10" id="KW-0132">Cell division</keyword>
<keyword evidence="9 10" id="KW-0131">Cell cycle</keyword>
<dbReference type="Gene3D" id="3.30.70.3040">
    <property type="match status" value="1"/>
</dbReference>
<dbReference type="GO" id="GO:0051301">
    <property type="term" value="P:cell division"/>
    <property type="evidence" value="ECO:0007669"/>
    <property type="project" value="UniProtKB-KW"/>
</dbReference>
<evidence type="ECO:0000256" key="8">
    <source>
        <dbReference type="ARBA" id="ARBA00023136"/>
    </source>
</evidence>
<evidence type="ECO:0000256" key="11">
    <source>
        <dbReference type="SAM" id="Phobius"/>
    </source>
</evidence>
<feature type="transmembrane region" description="Helical" evidence="11">
    <location>
        <begin position="21"/>
        <end position="53"/>
    </location>
</feature>
<reference evidence="14 15" key="1">
    <citation type="journal article" date="2016" name="Nat. Commun.">
        <title>Thousands of microbial genomes shed light on interconnected biogeochemical processes in an aquifer system.</title>
        <authorList>
            <person name="Anantharaman K."/>
            <person name="Brown C.T."/>
            <person name="Hug L.A."/>
            <person name="Sharon I."/>
            <person name="Castelle C.J."/>
            <person name="Probst A.J."/>
            <person name="Thomas B.C."/>
            <person name="Singh A."/>
            <person name="Wilkins M.J."/>
            <person name="Karaoz U."/>
            <person name="Brodie E.L."/>
            <person name="Williams K.H."/>
            <person name="Hubbard S.S."/>
            <person name="Banfield J.F."/>
        </authorList>
    </citation>
    <scope>NUCLEOTIDE SEQUENCE [LARGE SCALE GENOMIC DNA]</scope>
</reference>
<feature type="domain" description="FtsX extracellular" evidence="13">
    <location>
        <begin position="58"/>
        <end position="149"/>
    </location>
</feature>